<dbReference type="PANTHER" id="PTHR11439:SF486">
    <property type="entry name" value="RLK (RECEPTOR-LIKE KINASE) PROTEIN, PUTATIVE-RELATED"/>
    <property type="match status" value="1"/>
</dbReference>
<dbReference type="RefSeq" id="XP_016445274.1">
    <property type="nucleotide sequence ID" value="XM_016589788.1"/>
</dbReference>
<accession>A0A1S3XZK8</accession>
<dbReference type="OrthoDB" id="1306217at2759"/>
<gene>
    <name evidence="1" type="primary">LOC107770473</name>
</gene>
<dbReference type="PANTHER" id="PTHR11439">
    <property type="entry name" value="GAG-POL-RELATED RETROTRANSPOSON"/>
    <property type="match status" value="1"/>
</dbReference>
<dbReference type="STRING" id="4097.A0A1S3XZK8"/>
<evidence type="ECO:0008006" key="2">
    <source>
        <dbReference type="Google" id="ProtNLM"/>
    </source>
</evidence>
<proteinExistence type="predicted"/>
<reference evidence="1" key="1">
    <citation type="submission" date="2025-08" db="UniProtKB">
        <authorList>
            <consortium name="RefSeq"/>
        </authorList>
    </citation>
    <scope>IDENTIFICATION</scope>
</reference>
<organism evidence="1">
    <name type="scientific">Nicotiana tabacum</name>
    <name type="common">Common tobacco</name>
    <dbReference type="NCBI Taxonomy" id="4097"/>
    <lineage>
        <taxon>Eukaryota</taxon>
        <taxon>Viridiplantae</taxon>
        <taxon>Streptophyta</taxon>
        <taxon>Embryophyta</taxon>
        <taxon>Tracheophyta</taxon>
        <taxon>Spermatophyta</taxon>
        <taxon>Magnoliopsida</taxon>
        <taxon>eudicotyledons</taxon>
        <taxon>Gunneridae</taxon>
        <taxon>Pentapetalae</taxon>
        <taxon>asterids</taxon>
        <taxon>lamiids</taxon>
        <taxon>Solanales</taxon>
        <taxon>Solanaceae</taxon>
        <taxon>Nicotianoideae</taxon>
        <taxon>Nicotianeae</taxon>
        <taxon>Nicotiana</taxon>
    </lineage>
</organism>
<dbReference type="KEGG" id="nta:107770473"/>
<dbReference type="PaxDb" id="4097-A0A1S3XZK8"/>
<dbReference type="AlphaFoldDB" id="A0A1S3XZK8"/>
<sequence length="292" mass="33505">MARTMLIDSGIAKKFWAEAVNTAFYLKTAEEDQDREPLLVPSEVIDMANGKADMMNQVKELSEENTVSSSMEQASSIKTTEAEERVVDAVQEHKNIKEALKYADLITAMQDELHQFERNNVWQQVPRPSDRTIIGTRWVFKNNLDEHGNTTRNKQKYIRELFKMFDMEASKVIDTPIATATRLDMDETRIPMNQTVYRGIIGSLLYLTTRRPDIVFSVGLYARFQSNPKESYLKAAKRIMRYLKGTQDAVLYYPSGDSFNLIGYADRDYAGYRVDRKNTFGMAHFLGSCLIS</sequence>
<name>A0A1S3XZK8_TOBAC</name>
<evidence type="ECO:0000313" key="1">
    <source>
        <dbReference type="RefSeq" id="XP_016445274.1"/>
    </source>
</evidence>
<protein>
    <recommendedName>
        <fullName evidence="2">Reverse transcriptase Ty1/copia-type domain-containing protein</fullName>
    </recommendedName>
</protein>